<evidence type="ECO:0000256" key="1">
    <source>
        <dbReference type="SAM" id="MobiDB-lite"/>
    </source>
</evidence>
<evidence type="ECO:0000313" key="2">
    <source>
        <dbReference type="EMBL" id="KAL2788269.1"/>
    </source>
</evidence>
<comment type="caution">
    <text evidence="2">The sequence shown here is derived from an EMBL/GenBank/DDBJ whole genome shotgun (WGS) entry which is preliminary data.</text>
</comment>
<name>A0ABR4FYB4_9EURO</name>
<dbReference type="Proteomes" id="UP001610563">
    <property type="component" value="Unassembled WGS sequence"/>
</dbReference>
<gene>
    <name evidence="2" type="ORF">BJX66DRAFT_340423</name>
</gene>
<protein>
    <submittedName>
        <fullName evidence="2">Uncharacterized protein</fullName>
    </submittedName>
</protein>
<proteinExistence type="predicted"/>
<accession>A0ABR4FYB4</accession>
<reference evidence="2 3" key="1">
    <citation type="submission" date="2024-07" db="EMBL/GenBank/DDBJ databases">
        <title>Section-level genome sequencing and comparative genomics of Aspergillus sections Usti and Cavernicolus.</title>
        <authorList>
            <consortium name="Lawrence Berkeley National Laboratory"/>
            <person name="Nybo J.L."/>
            <person name="Vesth T.C."/>
            <person name="Theobald S."/>
            <person name="Frisvad J.C."/>
            <person name="Larsen T.O."/>
            <person name="Kjaerboelling I."/>
            <person name="Rothschild-Mancinelli K."/>
            <person name="Lyhne E.K."/>
            <person name="Kogle M.E."/>
            <person name="Barry K."/>
            <person name="Clum A."/>
            <person name="Na H."/>
            <person name="Ledsgaard L."/>
            <person name="Lin J."/>
            <person name="Lipzen A."/>
            <person name="Kuo A."/>
            <person name="Riley R."/>
            <person name="Mondo S."/>
            <person name="Labutti K."/>
            <person name="Haridas S."/>
            <person name="Pangalinan J."/>
            <person name="Salamov A.A."/>
            <person name="Simmons B.A."/>
            <person name="Magnuson J.K."/>
            <person name="Chen J."/>
            <person name="Drula E."/>
            <person name="Henrissat B."/>
            <person name="Wiebenga A."/>
            <person name="Lubbers R.J."/>
            <person name="Gomes A.C."/>
            <person name="Makela M.R."/>
            <person name="Stajich J."/>
            <person name="Grigoriev I.V."/>
            <person name="Mortensen U.H."/>
            <person name="De Vries R.P."/>
            <person name="Baker S.E."/>
            <person name="Andersen M.R."/>
        </authorList>
    </citation>
    <scope>NUCLEOTIDE SEQUENCE [LARGE SCALE GENOMIC DNA]</scope>
    <source>
        <strain evidence="2 3">CBS 209.92</strain>
    </source>
</reference>
<evidence type="ECO:0000313" key="3">
    <source>
        <dbReference type="Proteomes" id="UP001610563"/>
    </source>
</evidence>
<dbReference type="EMBL" id="JBFTWV010000082">
    <property type="protein sequence ID" value="KAL2788269.1"/>
    <property type="molecule type" value="Genomic_DNA"/>
</dbReference>
<keyword evidence="3" id="KW-1185">Reference proteome</keyword>
<organism evidence="2 3">
    <name type="scientific">Aspergillus keveii</name>
    <dbReference type="NCBI Taxonomy" id="714993"/>
    <lineage>
        <taxon>Eukaryota</taxon>
        <taxon>Fungi</taxon>
        <taxon>Dikarya</taxon>
        <taxon>Ascomycota</taxon>
        <taxon>Pezizomycotina</taxon>
        <taxon>Eurotiomycetes</taxon>
        <taxon>Eurotiomycetidae</taxon>
        <taxon>Eurotiales</taxon>
        <taxon>Aspergillaceae</taxon>
        <taxon>Aspergillus</taxon>
        <taxon>Aspergillus subgen. Nidulantes</taxon>
    </lineage>
</organism>
<feature type="region of interest" description="Disordered" evidence="1">
    <location>
        <begin position="1"/>
        <end position="24"/>
    </location>
</feature>
<sequence length="179" mass="20266">MGTLGDAMDLQAYPTPAEGARGRESIRRLGSGRFWPFPPRAWEEEKAEENKRRRFVVEEIREVERDESGGRVYEFFFEYSDSDPKSTEPPVMVRMRAQLGDARDKVLKRKSPAPVAVVLLRPRIDGDPDSLVAEQVVLVRRAVRLAELEGSGVPAELEAPAAAHLCPGRERDHRVRMQM</sequence>